<keyword evidence="4" id="KW-1185">Reference proteome</keyword>
<dbReference type="InterPro" id="IPR050570">
    <property type="entry name" value="Cell_wall_metabolism_enzyme"/>
</dbReference>
<dbReference type="PROSITE" id="PS51257">
    <property type="entry name" value="PROKAR_LIPOPROTEIN"/>
    <property type="match status" value="1"/>
</dbReference>
<dbReference type="FunFam" id="2.70.70.10:FF:000019">
    <property type="entry name" value="M23 family peptidase"/>
    <property type="match status" value="1"/>
</dbReference>
<evidence type="ECO:0000313" key="3">
    <source>
        <dbReference type="EMBL" id="SFS11489.1"/>
    </source>
</evidence>
<dbReference type="Pfam" id="PF01551">
    <property type="entry name" value="Peptidase_M23"/>
    <property type="match status" value="1"/>
</dbReference>
<dbReference type="SUPFAM" id="SSF51261">
    <property type="entry name" value="Duplicated hybrid motif"/>
    <property type="match status" value="1"/>
</dbReference>
<dbReference type="InterPro" id="IPR016047">
    <property type="entry name" value="M23ase_b-sheet_dom"/>
</dbReference>
<dbReference type="CDD" id="cd12797">
    <property type="entry name" value="M23_peptidase"/>
    <property type="match status" value="1"/>
</dbReference>
<dbReference type="PANTHER" id="PTHR21666">
    <property type="entry name" value="PEPTIDASE-RELATED"/>
    <property type="match status" value="1"/>
</dbReference>
<dbReference type="Proteomes" id="UP000198824">
    <property type="component" value="Unassembled WGS sequence"/>
</dbReference>
<dbReference type="OrthoDB" id="9815245at2"/>
<dbReference type="STRING" id="1166337.SAMN05192580_3590"/>
<dbReference type="AlphaFoldDB" id="A0A1I6M6Z8"/>
<dbReference type="PANTHER" id="PTHR21666:SF285">
    <property type="entry name" value="M23 FAMILY METALLOPEPTIDASE"/>
    <property type="match status" value="1"/>
</dbReference>
<organism evidence="3 4">
    <name type="scientific">Sphingomonas jatrophae</name>
    <dbReference type="NCBI Taxonomy" id="1166337"/>
    <lineage>
        <taxon>Bacteria</taxon>
        <taxon>Pseudomonadati</taxon>
        <taxon>Pseudomonadota</taxon>
        <taxon>Alphaproteobacteria</taxon>
        <taxon>Sphingomonadales</taxon>
        <taxon>Sphingomonadaceae</taxon>
        <taxon>Sphingomonas</taxon>
    </lineage>
</organism>
<proteinExistence type="predicted"/>
<name>A0A1I6M6Z8_9SPHN</name>
<keyword evidence="3" id="KW-0378">Hydrolase</keyword>
<dbReference type="InterPro" id="IPR011055">
    <property type="entry name" value="Dup_hybrid_motif"/>
</dbReference>
<feature type="region of interest" description="Disordered" evidence="1">
    <location>
        <begin position="37"/>
        <end position="61"/>
    </location>
</feature>
<evidence type="ECO:0000256" key="1">
    <source>
        <dbReference type="SAM" id="MobiDB-lite"/>
    </source>
</evidence>
<dbReference type="Gene3D" id="2.70.70.10">
    <property type="entry name" value="Glucose Permease (Domain IIA)"/>
    <property type="match status" value="1"/>
</dbReference>
<dbReference type="EMBL" id="FOZG01000003">
    <property type="protein sequence ID" value="SFS11489.1"/>
    <property type="molecule type" value="Genomic_DNA"/>
</dbReference>
<sequence length="310" mass="32435">MPRPSWQPRRAPEVIRGRHAAALVCFAAGSCAPVPRPATPPPAAAPRPLPPRSPAAPTSFGLRGALSQGGLVLGTAPAGTVTLRLDGQPVPLAPDGRFVIAFGRDHGPSARLEAQLADGTTRAQTLSVAPRAWDIQSLPTLPKGTTPTPAFLARRKVELAQINAARAMNMESDGWRQPFRWPVLGRISGVFGSQRIYAGEPGAPHSGVDIARPTGTPVAAPADGVVVLAADSPFTLEGNLLMIDHGMGLNSAFLHLSRIDVRAGDPVRRGQIVGAIGSTGRATGPHLHWAMKWQAERIDPALVAGPMPRG</sequence>
<feature type="compositionally biased region" description="Pro residues" evidence="1">
    <location>
        <begin position="37"/>
        <end position="54"/>
    </location>
</feature>
<protein>
    <submittedName>
        <fullName evidence="3">Murein DD-endopeptidase MepM and murein hydrolase activator NlpD, contain LysM domain</fullName>
    </submittedName>
</protein>
<feature type="domain" description="M23ase beta-sheet core" evidence="2">
    <location>
        <begin position="204"/>
        <end position="300"/>
    </location>
</feature>
<evidence type="ECO:0000313" key="4">
    <source>
        <dbReference type="Proteomes" id="UP000198824"/>
    </source>
</evidence>
<gene>
    <name evidence="3" type="ORF">SAMN05192580_3590</name>
</gene>
<dbReference type="GO" id="GO:0004222">
    <property type="term" value="F:metalloendopeptidase activity"/>
    <property type="evidence" value="ECO:0007669"/>
    <property type="project" value="TreeGrafter"/>
</dbReference>
<accession>A0A1I6M6Z8</accession>
<evidence type="ECO:0000259" key="2">
    <source>
        <dbReference type="Pfam" id="PF01551"/>
    </source>
</evidence>
<reference evidence="3 4" key="1">
    <citation type="submission" date="2016-10" db="EMBL/GenBank/DDBJ databases">
        <authorList>
            <person name="de Groot N.N."/>
        </authorList>
    </citation>
    <scope>NUCLEOTIDE SEQUENCE [LARGE SCALE GENOMIC DNA]</scope>
    <source>
        <strain evidence="3 4">S5-249</strain>
    </source>
</reference>